<sequence length="581" mass="62869">MLRVAIAVTSFHSEQCHESAASPSPSGRGERRVPDVLGALVERRSARRVCSAPMTRTLPGIRVILSLVALLGAPLLGCSDSEDEIPTLPPPPAPTFESVAVEFDVTTPAATPCDATVAIIGNDEALGNWKLPGLTLTRDADGHFRGSAVLPVRKTISYNILLSSSGAQEVDTIGRILDVRSFTVADREGIEVKPTVTRWSLAGNAARPPVHFSVEVPANTPANAEIWLSGNQPALGEWNGAGVKLEKGSSGSRYFTCIPFATGTNLEFKVTRGSWDSVEKDAQGGEIDNHLHAVSAPARISVQVGSWRDLGPVEEQPDTLTGNIQYHDVDGASVGLRNRQLIVWLPPGYDTQTTRRYSVLYMHDGQNLMNARTAFGNVEWGVDETAQRLVEAGQVEPMIIVGVYNTQDRIAEYTQVPTTQYPDAGRADAYGRLLVEVVKPLIDSTYRTMPEAEHTGVAGSSLGGLVSMYFGLTHSSTFTRLGVVSPSVWWANRDIVTRVESLSGKLPLRIWADIGTNEDTSVGDSQIAVNDTRLLRDALIAEGWALDSDLKYLEVEGGRHNEAAWAARAEQILRYLYPPAP</sequence>
<keyword evidence="3" id="KW-1185">Reference proteome</keyword>
<dbReference type="PROSITE" id="PS51166">
    <property type="entry name" value="CBM20"/>
    <property type="match status" value="1"/>
</dbReference>
<dbReference type="InterPro" id="IPR050583">
    <property type="entry name" value="Mycobacterial_A85_antigen"/>
</dbReference>
<accession>A0ABU5H8M2</accession>
<dbReference type="Gene3D" id="2.60.40.10">
    <property type="entry name" value="Immunoglobulins"/>
    <property type="match status" value="2"/>
</dbReference>
<dbReference type="InterPro" id="IPR000801">
    <property type="entry name" value="Esterase-like"/>
</dbReference>
<feature type="domain" description="CBM20" evidence="1">
    <location>
        <begin position="202"/>
        <end position="309"/>
    </location>
</feature>
<dbReference type="PANTHER" id="PTHR48098">
    <property type="entry name" value="ENTEROCHELIN ESTERASE-RELATED"/>
    <property type="match status" value="1"/>
</dbReference>
<dbReference type="Proteomes" id="UP001291309">
    <property type="component" value="Unassembled WGS sequence"/>
</dbReference>
<name>A0ABU5H8M2_9BACT</name>
<dbReference type="Pfam" id="PF00756">
    <property type="entry name" value="Esterase"/>
    <property type="match status" value="1"/>
</dbReference>
<dbReference type="PANTHER" id="PTHR48098:SF6">
    <property type="entry name" value="FERRI-BACILLIBACTIN ESTERASE BESA"/>
    <property type="match status" value="1"/>
</dbReference>
<reference evidence="2 3" key="1">
    <citation type="submission" date="2023-12" db="EMBL/GenBank/DDBJ databases">
        <title>the genome sequence of Hyalangium sp. s54d21.</title>
        <authorList>
            <person name="Zhang X."/>
        </authorList>
    </citation>
    <scope>NUCLEOTIDE SEQUENCE [LARGE SCALE GENOMIC DNA]</scope>
    <source>
        <strain evidence="3">s54d21</strain>
    </source>
</reference>
<organism evidence="2 3">
    <name type="scientific">Hyalangium rubrum</name>
    <dbReference type="NCBI Taxonomy" id="3103134"/>
    <lineage>
        <taxon>Bacteria</taxon>
        <taxon>Pseudomonadati</taxon>
        <taxon>Myxococcota</taxon>
        <taxon>Myxococcia</taxon>
        <taxon>Myxococcales</taxon>
        <taxon>Cystobacterineae</taxon>
        <taxon>Archangiaceae</taxon>
        <taxon>Hyalangium</taxon>
    </lineage>
</organism>
<dbReference type="InterPro" id="IPR013784">
    <property type="entry name" value="Carb-bd-like_fold"/>
</dbReference>
<dbReference type="Gene3D" id="3.40.50.1820">
    <property type="entry name" value="alpha/beta hydrolase"/>
    <property type="match status" value="1"/>
</dbReference>
<dbReference type="GO" id="GO:0016787">
    <property type="term" value="F:hydrolase activity"/>
    <property type="evidence" value="ECO:0007669"/>
    <property type="project" value="UniProtKB-KW"/>
</dbReference>
<evidence type="ECO:0000313" key="3">
    <source>
        <dbReference type="Proteomes" id="UP001291309"/>
    </source>
</evidence>
<evidence type="ECO:0000313" key="2">
    <source>
        <dbReference type="EMBL" id="MDY7229198.1"/>
    </source>
</evidence>
<proteinExistence type="predicted"/>
<dbReference type="InterPro" id="IPR029058">
    <property type="entry name" value="AB_hydrolase_fold"/>
</dbReference>
<dbReference type="Pfam" id="PF00686">
    <property type="entry name" value="CBM_20"/>
    <property type="match status" value="2"/>
</dbReference>
<dbReference type="InterPro" id="IPR002044">
    <property type="entry name" value="CBM20"/>
</dbReference>
<gene>
    <name evidence="2" type="ORF">SYV04_22485</name>
</gene>
<dbReference type="SUPFAM" id="SSF49452">
    <property type="entry name" value="Starch-binding domain-like"/>
    <property type="match status" value="2"/>
</dbReference>
<protein>
    <submittedName>
        <fullName evidence="2">Alpha/beta hydrolase-fold protein</fullName>
    </submittedName>
</protein>
<dbReference type="SUPFAM" id="SSF53474">
    <property type="entry name" value="alpha/beta-Hydrolases"/>
    <property type="match status" value="1"/>
</dbReference>
<keyword evidence="2" id="KW-0378">Hydrolase</keyword>
<comment type="caution">
    <text evidence="2">The sequence shown here is derived from an EMBL/GenBank/DDBJ whole genome shotgun (WGS) entry which is preliminary data.</text>
</comment>
<dbReference type="SMART" id="SM01065">
    <property type="entry name" value="CBM_2"/>
    <property type="match status" value="2"/>
</dbReference>
<evidence type="ECO:0000259" key="1">
    <source>
        <dbReference type="PROSITE" id="PS51166"/>
    </source>
</evidence>
<dbReference type="InterPro" id="IPR013783">
    <property type="entry name" value="Ig-like_fold"/>
</dbReference>
<dbReference type="EMBL" id="JAXIVS010000007">
    <property type="protein sequence ID" value="MDY7229198.1"/>
    <property type="molecule type" value="Genomic_DNA"/>
</dbReference>